<reference evidence="3 4" key="1">
    <citation type="journal article" date="2012" name="Genet. Mol. Biol.">
        <title>Analysis of 16S rRNA and mxaF genes revealing insights into Methylobacterium niche-specific plant association.</title>
        <authorList>
            <person name="Dourado M.N."/>
            <person name="Andreote F.D."/>
            <person name="Dini-Andreote F."/>
            <person name="Conti R."/>
            <person name="Araujo J.M."/>
            <person name="Araujo W.L."/>
        </authorList>
    </citation>
    <scope>NUCLEOTIDE SEQUENCE [LARGE SCALE GENOMIC DNA]</scope>
    <source>
        <strain evidence="3 4">SR1.6/6</strain>
    </source>
</reference>
<gene>
    <name evidence="3" type="ORF">MMSR116_27665</name>
</gene>
<proteinExistence type="predicted"/>
<dbReference type="Proteomes" id="UP000012488">
    <property type="component" value="Chromosome"/>
</dbReference>
<evidence type="ECO:0000313" key="4">
    <source>
        <dbReference type="Proteomes" id="UP000012488"/>
    </source>
</evidence>
<evidence type="ECO:0000256" key="1">
    <source>
        <dbReference type="SAM" id="MobiDB-lite"/>
    </source>
</evidence>
<organism evidence="3 4">
    <name type="scientific">Methylobacterium mesophilicum SR1.6/6</name>
    <dbReference type="NCBI Taxonomy" id="908290"/>
    <lineage>
        <taxon>Bacteria</taxon>
        <taxon>Pseudomonadati</taxon>
        <taxon>Pseudomonadota</taxon>
        <taxon>Alphaproteobacteria</taxon>
        <taxon>Hyphomicrobiales</taxon>
        <taxon>Methylobacteriaceae</taxon>
        <taxon>Methylobacterium</taxon>
    </lineage>
</organism>
<protein>
    <submittedName>
        <fullName evidence="3">Uncharacterized protein</fullName>
    </submittedName>
</protein>
<dbReference type="OrthoDB" id="7998027at2"/>
<keyword evidence="2" id="KW-0732">Signal</keyword>
<dbReference type="KEGG" id="mmes:MMSR116_27665"/>
<dbReference type="EMBL" id="CP043538">
    <property type="protein sequence ID" value="QGY05255.1"/>
    <property type="molecule type" value="Genomic_DNA"/>
</dbReference>
<evidence type="ECO:0000313" key="3">
    <source>
        <dbReference type="EMBL" id="QGY05255.1"/>
    </source>
</evidence>
<dbReference type="AlphaFoldDB" id="A0A6B9FXQ7"/>
<name>A0A6B9FXQ7_9HYPH</name>
<sequence length="99" mass="10843">MAHIGAKARIAVSIVSGSLIGFAFASDPVRAEPPIRSPEDAACRLEARAKVFSTPNPHGLELEQIGRQIYFACMSRLGQANTQAGKNPGRRRGHRHRRR</sequence>
<feature type="signal peptide" evidence="2">
    <location>
        <begin position="1"/>
        <end position="25"/>
    </location>
</feature>
<reference evidence="3 4" key="2">
    <citation type="journal article" date="2013" name="Genome Announc.">
        <title>Draft Genome Sequence of Methylobacterium mesophilicum Strain SR1.6/6, Isolated from Citrus sinensis.</title>
        <authorList>
            <person name="Marinho Almeida D."/>
            <person name="Dini-Andreote F."/>
            <person name="Camargo Neves A.A."/>
            <person name="Juca Ramos R.T."/>
            <person name="Andreote F.D."/>
            <person name="Carneiro A.R."/>
            <person name="Oliveira de Souza Lima A."/>
            <person name="Caracciolo Gomes de Sa P.H."/>
            <person name="Ribeiro Barbosa M.S."/>
            <person name="Araujo W.L."/>
            <person name="Silva A."/>
        </authorList>
    </citation>
    <scope>NUCLEOTIDE SEQUENCE [LARGE SCALE GENOMIC DNA]</scope>
    <source>
        <strain evidence="3 4">SR1.6/6</strain>
    </source>
</reference>
<accession>A0A6B9FXQ7</accession>
<feature type="compositionally biased region" description="Basic residues" evidence="1">
    <location>
        <begin position="88"/>
        <end position="99"/>
    </location>
</feature>
<feature type="chain" id="PRO_5025467869" evidence="2">
    <location>
        <begin position="26"/>
        <end position="99"/>
    </location>
</feature>
<evidence type="ECO:0000256" key="2">
    <source>
        <dbReference type="SAM" id="SignalP"/>
    </source>
</evidence>
<feature type="region of interest" description="Disordered" evidence="1">
    <location>
        <begin position="80"/>
        <end position="99"/>
    </location>
</feature>
<dbReference type="RefSeq" id="WP_010684054.1">
    <property type="nucleotide sequence ID" value="NZ_CP043538.1"/>
</dbReference>